<proteinExistence type="predicted"/>
<organism evidence="1 2">
    <name type="scientific">Melia azedarach</name>
    <name type="common">Chinaberry tree</name>
    <dbReference type="NCBI Taxonomy" id="155640"/>
    <lineage>
        <taxon>Eukaryota</taxon>
        <taxon>Viridiplantae</taxon>
        <taxon>Streptophyta</taxon>
        <taxon>Embryophyta</taxon>
        <taxon>Tracheophyta</taxon>
        <taxon>Spermatophyta</taxon>
        <taxon>Magnoliopsida</taxon>
        <taxon>eudicotyledons</taxon>
        <taxon>Gunneridae</taxon>
        <taxon>Pentapetalae</taxon>
        <taxon>rosids</taxon>
        <taxon>malvids</taxon>
        <taxon>Sapindales</taxon>
        <taxon>Meliaceae</taxon>
        <taxon>Melia</taxon>
    </lineage>
</organism>
<dbReference type="Proteomes" id="UP001164539">
    <property type="component" value="Chromosome 11"/>
</dbReference>
<comment type="caution">
    <text evidence="1">The sequence shown here is derived from an EMBL/GenBank/DDBJ whole genome shotgun (WGS) entry which is preliminary data.</text>
</comment>
<evidence type="ECO:0000313" key="2">
    <source>
        <dbReference type="Proteomes" id="UP001164539"/>
    </source>
</evidence>
<evidence type="ECO:0000313" key="1">
    <source>
        <dbReference type="EMBL" id="KAJ4705784.1"/>
    </source>
</evidence>
<dbReference type="EMBL" id="CM051404">
    <property type="protein sequence ID" value="KAJ4705784.1"/>
    <property type="molecule type" value="Genomic_DNA"/>
</dbReference>
<protein>
    <submittedName>
        <fullName evidence="1">Zinc transporter protein</fullName>
    </submittedName>
</protein>
<keyword evidence="2" id="KW-1185">Reference proteome</keyword>
<name>A0ACC1X513_MELAZ</name>
<accession>A0ACC1X513</accession>
<sequence>MANPQACLKITFTSVICVLHFFPSIVSGECSCDVEAMGEYKGEALKFKLGAIATILVAGAFGVSLPLLGKRVPALKPESDIFFMVKAFAAGVILSTGFVHILPEAFQSLTSPCLGENPWGNFPFTGFVAMMSAIATLMIDSFANGYYRRQHFNKPKQLLLVDEEMSGDHAGHVHVHTHATHGHAHGSADSSQELGLPELIRKRVVSQVLELGIVVHSVIIGISLGASEDPDTIKPLLAALSFHQFFEGMGLGGCISQAEFKSRSMAIMATFFSLTTPVGIAIGIGISSVYQENSRTALIVAGIFNSASAGILIYTALVDLLAADFMNPILQSKLRLQLGANVSLLLGAGCMSVLAKWA</sequence>
<gene>
    <name evidence="1" type="ORF">OWV82_019525</name>
</gene>
<reference evidence="1 2" key="1">
    <citation type="journal article" date="2023" name="Science">
        <title>Complex scaffold remodeling in plant triterpene biosynthesis.</title>
        <authorList>
            <person name="De La Pena R."/>
            <person name="Hodgson H."/>
            <person name="Liu J.C."/>
            <person name="Stephenson M.J."/>
            <person name="Martin A.C."/>
            <person name="Owen C."/>
            <person name="Harkess A."/>
            <person name="Leebens-Mack J."/>
            <person name="Jimenez L.E."/>
            <person name="Osbourn A."/>
            <person name="Sattely E.S."/>
        </authorList>
    </citation>
    <scope>NUCLEOTIDE SEQUENCE [LARGE SCALE GENOMIC DNA]</scope>
    <source>
        <strain evidence="2">cv. JPN11</strain>
        <tissue evidence="1">Leaf</tissue>
    </source>
</reference>